<proteinExistence type="inferred from homology"/>
<protein>
    <recommendedName>
        <fullName evidence="5">SDR family NAD(P)-dependent oxidoreductase</fullName>
    </recommendedName>
</protein>
<keyword evidence="4" id="KW-1185">Reference proteome</keyword>
<evidence type="ECO:0000256" key="1">
    <source>
        <dbReference type="ARBA" id="ARBA00006484"/>
    </source>
</evidence>
<evidence type="ECO:0000256" key="2">
    <source>
        <dbReference type="ARBA" id="ARBA00023002"/>
    </source>
</evidence>
<dbReference type="InterPro" id="IPR036291">
    <property type="entry name" value="NAD(P)-bd_dom_sf"/>
</dbReference>
<reference evidence="3 4" key="1">
    <citation type="submission" date="2020-08" db="EMBL/GenBank/DDBJ databases">
        <title>Above-ground endophytic microbial communities from plants in different locations in the United States.</title>
        <authorList>
            <person name="Frank C."/>
        </authorList>
    </citation>
    <scope>NUCLEOTIDE SEQUENCE [LARGE SCALE GENOMIC DNA]</scope>
    <source>
        <strain evidence="3 4">WP4_2_2</strain>
    </source>
</reference>
<keyword evidence="2" id="KW-0560">Oxidoreductase</keyword>
<comment type="caution">
    <text evidence="3">The sequence shown here is derived from an EMBL/GenBank/DDBJ whole genome shotgun (WGS) entry which is preliminary data.</text>
</comment>
<dbReference type="RefSeq" id="WP_311672863.1">
    <property type="nucleotide sequence ID" value="NZ_JACHBW010000004.1"/>
</dbReference>
<dbReference type="InterPro" id="IPR002347">
    <property type="entry name" value="SDR_fam"/>
</dbReference>
<gene>
    <name evidence="3" type="ORF">F4827_001623</name>
</gene>
<comment type="similarity">
    <text evidence="1">Belongs to the short-chain dehydrogenases/reductases (SDR) family.</text>
</comment>
<evidence type="ECO:0000313" key="4">
    <source>
        <dbReference type="Proteomes" id="UP000571554"/>
    </source>
</evidence>
<evidence type="ECO:0008006" key="5">
    <source>
        <dbReference type="Google" id="ProtNLM"/>
    </source>
</evidence>
<dbReference type="EMBL" id="JACHBW010000004">
    <property type="protein sequence ID" value="MBB6101775.1"/>
    <property type="molecule type" value="Genomic_DNA"/>
</dbReference>
<dbReference type="Gene3D" id="3.40.50.720">
    <property type="entry name" value="NAD(P)-binding Rossmann-like Domain"/>
    <property type="match status" value="1"/>
</dbReference>
<dbReference type="PRINTS" id="PR00081">
    <property type="entry name" value="GDHRDH"/>
</dbReference>
<accession>A0A7W9WQ62</accession>
<organism evidence="3 4">
    <name type="scientific">Paraburkholderia bannensis</name>
    <dbReference type="NCBI Taxonomy" id="765414"/>
    <lineage>
        <taxon>Bacteria</taxon>
        <taxon>Pseudomonadati</taxon>
        <taxon>Pseudomonadota</taxon>
        <taxon>Betaproteobacteria</taxon>
        <taxon>Burkholderiales</taxon>
        <taxon>Burkholderiaceae</taxon>
        <taxon>Paraburkholderia</taxon>
    </lineage>
</organism>
<sequence>MTDARQIEAAVAQALKPFGAIDVLANNAGCGYQSSIQEGDEREIRAQCDANTFGLFAMTRAVLPGMRAKGSGHVVNITSVAGLAGFQWAGYYAASNRGIEGARKGDCQSTRLLAASGPIATARFARQRPFGNNYRVAPIRRARSSHCPAIHSMNHPRPPINIPRNTIPPISMKRVSRWRNCDIATPTIGSTMQLHPKNRNHCACNNSLFPGVDSSSANCDVDIPEALAFRHRDHFNTAVTSSTKMRAYIRL</sequence>
<dbReference type="Proteomes" id="UP000571554">
    <property type="component" value="Unassembled WGS sequence"/>
</dbReference>
<dbReference type="AlphaFoldDB" id="A0A7W9WQ62"/>
<evidence type="ECO:0000313" key="3">
    <source>
        <dbReference type="EMBL" id="MBB6101775.1"/>
    </source>
</evidence>
<dbReference type="SUPFAM" id="SSF51735">
    <property type="entry name" value="NAD(P)-binding Rossmann-fold domains"/>
    <property type="match status" value="1"/>
</dbReference>
<dbReference type="PANTHER" id="PTHR43976">
    <property type="entry name" value="SHORT CHAIN DEHYDROGENASE"/>
    <property type="match status" value="1"/>
</dbReference>
<dbReference type="PANTHER" id="PTHR43976:SF16">
    <property type="entry name" value="SHORT-CHAIN DEHYDROGENASE_REDUCTASE FAMILY PROTEIN"/>
    <property type="match status" value="1"/>
</dbReference>
<dbReference type="Pfam" id="PF00106">
    <property type="entry name" value="adh_short"/>
    <property type="match status" value="1"/>
</dbReference>
<name>A0A7W9WQ62_9BURK</name>
<dbReference type="GO" id="GO:0016491">
    <property type="term" value="F:oxidoreductase activity"/>
    <property type="evidence" value="ECO:0007669"/>
    <property type="project" value="UniProtKB-KW"/>
</dbReference>
<dbReference type="InterPro" id="IPR051911">
    <property type="entry name" value="SDR_oxidoreductase"/>
</dbReference>